<dbReference type="GO" id="GO:0016192">
    <property type="term" value="P:vesicle-mediated transport"/>
    <property type="evidence" value="ECO:0007669"/>
    <property type="project" value="UniProtKB-KW"/>
</dbReference>
<evidence type="ECO:0000256" key="1">
    <source>
        <dbReference type="ARBA" id="ARBA00004496"/>
    </source>
</evidence>
<dbReference type="PANTHER" id="PTHR47219">
    <property type="entry name" value="RAB GTPASE-ACTIVATING PROTEIN 1-LIKE"/>
    <property type="match status" value="1"/>
</dbReference>
<dbReference type="GO" id="GO:0005737">
    <property type="term" value="C:cytoplasm"/>
    <property type="evidence" value="ECO:0007669"/>
    <property type="project" value="UniProtKB-SubCell"/>
</dbReference>
<evidence type="ECO:0000313" key="14">
    <source>
        <dbReference type="Proteomes" id="UP000244855"/>
    </source>
</evidence>
<feature type="coiled-coil region" evidence="10">
    <location>
        <begin position="744"/>
        <end position="856"/>
    </location>
</feature>
<dbReference type="InterPro" id="IPR035969">
    <property type="entry name" value="Rab-GAP_TBC_sf"/>
</dbReference>
<feature type="compositionally biased region" description="Low complexity" evidence="11">
    <location>
        <begin position="425"/>
        <end position="437"/>
    </location>
</feature>
<gene>
    <name evidence="13" type="ORF">DM02DRAFT_244400</name>
</gene>
<dbReference type="Gene3D" id="1.10.10.750">
    <property type="entry name" value="Ypt/Rab-GAP domain of gyp1p, domain 1"/>
    <property type="match status" value="1"/>
</dbReference>
<accession>A0A2V1D575</accession>
<evidence type="ECO:0000256" key="6">
    <source>
        <dbReference type="ARBA" id="ARBA00022927"/>
    </source>
</evidence>
<feature type="region of interest" description="Disordered" evidence="11">
    <location>
        <begin position="407"/>
        <end position="459"/>
    </location>
</feature>
<feature type="compositionally biased region" description="Polar residues" evidence="11">
    <location>
        <begin position="438"/>
        <end position="457"/>
    </location>
</feature>
<evidence type="ECO:0000256" key="3">
    <source>
        <dbReference type="ARBA" id="ARBA00022468"/>
    </source>
</evidence>
<evidence type="ECO:0000256" key="11">
    <source>
        <dbReference type="SAM" id="MobiDB-lite"/>
    </source>
</evidence>
<keyword evidence="3" id="KW-0343">GTPase activation</keyword>
<evidence type="ECO:0000256" key="7">
    <source>
        <dbReference type="ARBA" id="ARBA00023054"/>
    </source>
</evidence>
<feature type="compositionally biased region" description="Basic and acidic residues" evidence="11">
    <location>
        <begin position="73"/>
        <end position="100"/>
    </location>
</feature>
<keyword evidence="14" id="KW-1185">Reference proteome</keyword>
<dbReference type="Gene3D" id="1.10.472.80">
    <property type="entry name" value="Ypt/Rab-GAP domain of gyp1p, domain 3"/>
    <property type="match status" value="1"/>
</dbReference>
<feature type="compositionally biased region" description="Low complexity" evidence="11">
    <location>
        <begin position="47"/>
        <end position="60"/>
    </location>
</feature>
<feature type="compositionally biased region" description="Polar residues" evidence="11">
    <location>
        <begin position="219"/>
        <end position="231"/>
    </location>
</feature>
<sequence>MADTAPAVVSPPPRPESTDSSDRGETFEDAPDMTPRPPSHNDRSRTRSLLNRRASSSSTAQDPPPEPPAPELPTKDTEKDALAPLEKDNEASKEDEKTGDEMTPSKSPLPPQRISVTSMDDVSLEEEGTKSADSAPKPPPRDSTSGLQGLSGKMSPVKFPPPPPAPPATEKDKHTSLPAPPTAPTRKLTSPFSWLSRNTSSKKQPESPPMTANDRRHTASSLQTLNSNPDSSLGRIDDEDSQTKRSSTGSLRDRFKILRMREEAGIAIDEEAEKSGLGLGIMSPTATDGEHAASIVSGPTSPLPSITRQPTVNPSLAPGTAAGFASGPAGDSAEPVDWDLWQNVVNEGPAAVARTGAEELNRAIASGIPQAIRGVIWQVLAQSKNEELEVVYRQLVARGTDKEFTIPKTSHITNGDVNSKEKDSIASSSSSVHSDCSTPATTTGSTNAALPSPSISSDKADDAGKVLFKSGADKKETTKEEAAAISKLEKTIKRDLGARTSYSKYVMAAGLQDGLFGICKAYALYDEAVGYAQGMNFIAMPLLFNMPEEEAFSLFVTLMNKYKLRDLFVQDMAGLHLHLYQFERLLEDLEPALYCHLRRKEVKPQLYATQWFLTLFAYRFPLQLVLRIYDLILSDGLEGAILKFGIVVMQKNAETLLGMKDMSALTTHLKERIFDVYIDKAPSASSILESGFFGSTSGVDKEVYRADQLVRDAVAVPVTAQMLQQYTNEWKEQQRVEKEREAELQGLKDKTSMLEKKVRVLEQRAEQSDTEHVAMVSDLVKTKVENDNLAEENEALKTKVEGLQTIVDTQVEEVEARMKGEMEEVMAKNIVVHNENRALEESMAEMEKELVSTKMQWATVSRRQFGEMLKRANPKLQINEEYEQLKQKWNSMAQMMKM</sequence>
<feature type="region of interest" description="Disordered" evidence="11">
    <location>
        <begin position="1"/>
        <end position="249"/>
    </location>
</feature>
<evidence type="ECO:0000259" key="12">
    <source>
        <dbReference type="PROSITE" id="PS50086"/>
    </source>
</evidence>
<evidence type="ECO:0000256" key="5">
    <source>
        <dbReference type="ARBA" id="ARBA00022892"/>
    </source>
</evidence>
<feature type="domain" description="Rab-GAP TBC" evidence="12">
    <location>
        <begin position="367"/>
        <end position="636"/>
    </location>
</feature>
<evidence type="ECO:0000313" key="13">
    <source>
        <dbReference type="EMBL" id="PVH93186.1"/>
    </source>
</evidence>
<feature type="compositionally biased region" description="Pro residues" evidence="11">
    <location>
        <begin position="158"/>
        <end position="167"/>
    </location>
</feature>
<dbReference type="STRING" id="97972.A0A2V1D575"/>
<dbReference type="InterPro" id="IPR000195">
    <property type="entry name" value="Rab-GAP-TBC_dom"/>
</dbReference>
<feature type="compositionally biased region" description="Basic and acidic residues" evidence="11">
    <location>
        <begin position="16"/>
        <end position="26"/>
    </location>
</feature>
<protein>
    <recommendedName>
        <fullName evidence="9">GTPase-activating protein GYP5</fullName>
    </recommendedName>
</protein>
<organism evidence="13 14">
    <name type="scientific">Periconia macrospinosa</name>
    <dbReference type="NCBI Taxonomy" id="97972"/>
    <lineage>
        <taxon>Eukaryota</taxon>
        <taxon>Fungi</taxon>
        <taxon>Dikarya</taxon>
        <taxon>Ascomycota</taxon>
        <taxon>Pezizomycotina</taxon>
        <taxon>Dothideomycetes</taxon>
        <taxon>Pleosporomycetidae</taxon>
        <taxon>Pleosporales</taxon>
        <taxon>Massarineae</taxon>
        <taxon>Periconiaceae</taxon>
        <taxon>Periconia</taxon>
    </lineage>
</organism>
<keyword evidence="2" id="KW-0813">Transport</keyword>
<dbReference type="GO" id="GO:0005096">
    <property type="term" value="F:GTPase activator activity"/>
    <property type="evidence" value="ECO:0007669"/>
    <property type="project" value="UniProtKB-KW"/>
</dbReference>
<dbReference type="Pfam" id="PF23436">
    <property type="entry name" value="RabGap-TBC_2"/>
    <property type="match status" value="1"/>
</dbReference>
<dbReference type="SMART" id="SM00164">
    <property type="entry name" value="TBC"/>
    <property type="match status" value="1"/>
</dbReference>
<dbReference type="GO" id="GO:0015031">
    <property type="term" value="P:protein transport"/>
    <property type="evidence" value="ECO:0007669"/>
    <property type="project" value="UniProtKB-KW"/>
</dbReference>
<dbReference type="Proteomes" id="UP000244855">
    <property type="component" value="Unassembled WGS sequence"/>
</dbReference>
<evidence type="ECO:0000256" key="9">
    <source>
        <dbReference type="ARBA" id="ARBA00072088"/>
    </source>
</evidence>
<dbReference type="EMBL" id="KZ805608">
    <property type="protein sequence ID" value="PVH93186.1"/>
    <property type="molecule type" value="Genomic_DNA"/>
</dbReference>
<keyword evidence="6" id="KW-0653">Protein transport</keyword>
<keyword evidence="4" id="KW-0963">Cytoplasm</keyword>
<feature type="compositionally biased region" description="Polar residues" evidence="11">
    <location>
        <begin position="187"/>
        <end position="202"/>
    </location>
</feature>
<dbReference type="InterPro" id="IPR050302">
    <property type="entry name" value="Rab_GAP_TBC_domain"/>
</dbReference>
<dbReference type="FunFam" id="1.10.472.80:FF:000044">
    <property type="entry name" value="GTPase-activating protein GYP5"/>
    <property type="match status" value="1"/>
</dbReference>
<evidence type="ECO:0000256" key="8">
    <source>
        <dbReference type="ARBA" id="ARBA00061661"/>
    </source>
</evidence>
<dbReference type="Gene3D" id="1.10.8.270">
    <property type="entry name" value="putative rabgap domain of human tbc1 domain family member 14 like domains"/>
    <property type="match status" value="1"/>
</dbReference>
<evidence type="ECO:0000256" key="2">
    <source>
        <dbReference type="ARBA" id="ARBA00022448"/>
    </source>
</evidence>
<dbReference type="PANTHER" id="PTHR47219:SF9">
    <property type="entry name" value="GTPASE ACTIVATING PROTEIN AND CENTROSOME-ASSOCIATED, ISOFORM B"/>
    <property type="match status" value="1"/>
</dbReference>
<dbReference type="AlphaFoldDB" id="A0A2V1D575"/>
<proteinExistence type="inferred from homology"/>
<dbReference type="PROSITE" id="PS50086">
    <property type="entry name" value="TBC_RABGAP"/>
    <property type="match status" value="1"/>
</dbReference>
<comment type="subcellular location">
    <subcellularLocation>
        <location evidence="1">Cytoplasm</location>
    </subcellularLocation>
</comment>
<reference evidence="13 14" key="1">
    <citation type="journal article" date="2018" name="Sci. Rep.">
        <title>Comparative genomics provides insights into the lifestyle and reveals functional heterogeneity of dark septate endophytic fungi.</title>
        <authorList>
            <person name="Knapp D.G."/>
            <person name="Nemeth J.B."/>
            <person name="Barry K."/>
            <person name="Hainaut M."/>
            <person name="Henrissat B."/>
            <person name="Johnson J."/>
            <person name="Kuo A."/>
            <person name="Lim J.H.P."/>
            <person name="Lipzen A."/>
            <person name="Nolan M."/>
            <person name="Ohm R.A."/>
            <person name="Tamas L."/>
            <person name="Grigoriev I.V."/>
            <person name="Spatafora J.W."/>
            <person name="Nagy L.G."/>
            <person name="Kovacs G.M."/>
        </authorList>
    </citation>
    <scope>NUCLEOTIDE SEQUENCE [LARGE SCALE GENOMIC DNA]</scope>
    <source>
        <strain evidence="13 14">DSE2036</strain>
    </source>
</reference>
<feature type="compositionally biased region" description="Pro residues" evidence="11">
    <location>
        <begin position="62"/>
        <end position="71"/>
    </location>
</feature>
<name>A0A2V1D575_9PLEO</name>
<feature type="compositionally biased region" description="Polar residues" evidence="11">
    <location>
        <begin position="407"/>
        <end position="417"/>
    </location>
</feature>
<dbReference type="SUPFAM" id="SSF47923">
    <property type="entry name" value="Ypt/Rab-GAP domain of gyp1p"/>
    <property type="match status" value="2"/>
</dbReference>
<dbReference type="OrthoDB" id="295078at2759"/>
<evidence type="ECO:0000256" key="10">
    <source>
        <dbReference type="SAM" id="Coils"/>
    </source>
</evidence>
<comment type="similarity">
    <text evidence="8">Belongs to the GYP5 family.</text>
</comment>
<evidence type="ECO:0000256" key="4">
    <source>
        <dbReference type="ARBA" id="ARBA00022490"/>
    </source>
</evidence>
<keyword evidence="7 10" id="KW-0175">Coiled coil</keyword>
<keyword evidence="5" id="KW-0931">ER-Golgi transport</keyword>